<dbReference type="HOGENOM" id="CLU_2727049_0_0_1"/>
<reference evidence="3" key="1">
    <citation type="journal article" date="2012" name="Nat. Biotechnol.">
        <title>Reference genome sequence of the model plant Setaria.</title>
        <authorList>
            <person name="Bennetzen J.L."/>
            <person name="Schmutz J."/>
            <person name="Wang H."/>
            <person name="Percifield R."/>
            <person name="Hawkins J."/>
            <person name="Pontaroli A.C."/>
            <person name="Estep M."/>
            <person name="Feng L."/>
            <person name="Vaughn J.N."/>
            <person name="Grimwood J."/>
            <person name="Jenkins J."/>
            <person name="Barry K."/>
            <person name="Lindquist E."/>
            <person name="Hellsten U."/>
            <person name="Deshpande S."/>
            <person name="Wang X."/>
            <person name="Wu X."/>
            <person name="Mitros T."/>
            <person name="Triplett J."/>
            <person name="Yang X."/>
            <person name="Ye C.Y."/>
            <person name="Mauro-Herrera M."/>
            <person name="Wang L."/>
            <person name="Li P."/>
            <person name="Sharma M."/>
            <person name="Sharma R."/>
            <person name="Ronald P.C."/>
            <person name="Panaud O."/>
            <person name="Kellogg E.A."/>
            <person name="Brutnell T.P."/>
            <person name="Doust A.N."/>
            <person name="Tuskan G.A."/>
            <person name="Rokhsar D."/>
            <person name="Devos K.M."/>
        </authorList>
    </citation>
    <scope>NUCLEOTIDE SEQUENCE [LARGE SCALE GENOMIC DNA]</scope>
    <source>
        <strain evidence="3">cv. Yugu1</strain>
    </source>
</reference>
<dbReference type="Proteomes" id="UP000004995">
    <property type="component" value="Unassembled WGS sequence"/>
</dbReference>
<evidence type="ECO:0000313" key="3">
    <source>
        <dbReference type="Proteomes" id="UP000004995"/>
    </source>
</evidence>
<dbReference type="Gramene" id="KQK92367">
    <property type="protein sequence ID" value="KQK92367"/>
    <property type="gene ID" value="SETIT_038370mg"/>
</dbReference>
<feature type="region of interest" description="Disordered" evidence="1">
    <location>
        <begin position="22"/>
        <end position="48"/>
    </location>
</feature>
<organism evidence="2 3">
    <name type="scientific">Setaria italica</name>
    <name type="common">Foxtail millet</name>
    <name type="synonym">Panicum italicum</name>
    <dbReference type="NCBI Taxonomy" id="4555"/>
    <lineage>
        <taxon>Eukaryota</taxon>
        <taxon>Viridiplantae</taxon>
        <taxon>Streptophyta</taxon>
        <taxon>Embryophyta</taxon>
        <taxon>Tracheophyta</taxon>
        <taxon>Spermatophyta</taxon>
        <taxon>Magnoliopsida</taxon>
        <taxon>Liliopsida</taxon>
        <taxon>Poales</taxon>
        <taxon>Poaceae</taxon>
        <taxon>PACMAD clade</taxon>
        <taxon>Panicoideae</taxon>
        <taxon>Panicodae</taxon>
        <taxon>Paniceae</taxon>
        <taxon>Cenchrinae</taxon>
        <taxon>Setaria</taxon>
    </lineage>
</organism>
<dbReference type="AlphaFoldDB" id="K4AHL3"/>
<evidence type="ECO:0000313" key="2">
    <source>
        <dbReference type="EnsemblPlants" id="KQK92367"/>
    </source>
</evidence>
<dbReference type="EMBL" id="AGNK02006112">
    <property type="status" value="NOT_ANNOTATED_CDS"/>
    <property type="molecule type" value="Genomic_DNA"/>
</dbReference>
<sequence>MQCDFSSDLCAWCRRVVVSLPPSREPESRGRSAASKGRPWRRHRPAASGRTVELELRMWAGASNPSTVTGQT</sequence>
<proteinExistence type="predicted"/>
<accession>K4AHL3</accession>
<dbReference type="EnsemblPlants" id="KQK92367">
    <property type="protein sequence ID" value="KQK92367"/>
    <property type="gene ID" value="SETIT_038370mg"/>
</dbReference>
<reference evidence="2" key="2">
    <citation type="submission" date="2018-08" db="UniProtKB">
        <authorList>
            <consortium name="EnsemblPlants"/>
        </authorList>
    </citation>
    <scope>IDENTIFICATION</scope>
    <source>
        <strain evidence="2">Yugu1</strain>
    </source>
</reference>
<name>K4AHL3_SETIT</name>
<evidence type="ECO:0000256" key="1">
    <source>
        <dbReference type="SAM" id="MobiDB-lite"/>
    </source>
</evidence>
<protein>
    <submittedName>
        <fullName evidence="2">Uncharacterized protein</fullName>
    </submittedName>
</protein>
<dbReference type="InParanoid" id="K4AHL3"/>
<keyword evidence="3" id="KW-1185">Reference proteome</keyword>